<dbReference type="AlphaFoldDB" id="A0AAD5U914"/>
<dbReference type="Pfam" id="PF01266">
    <property type="entry name" value="DAO"/>
    <property type="match status" value="1"/>
</dbReference>
<evidence type="ECO:0000313" key="7">
    <source>
        <dbReference type="EMBL" id="KAJ3251073.1"/>
    </source>
</evidence>
<dbReference type="SUPFAM" id="SSF51905">
    <property type="entry name" value="FAD/NAD(P)-binding domain"/>
    <property type="match status" value="1"/>
</dbReference>
<keyword evidence="4" id="KW-0274">FAD</keyword>
<name>A0AAD5U914_9FUNG</name>
<dbReference type="InterPro" id="IPR006076">
    <property type="entry name" value="FAD-dep_OxRdtase"/>
</dbReference>
<dbReference type="Gene3D" id="3.50.50.60">
    <property type="entry name" value="FAD/NAD(P)-binding domain"/>
    <property type="match status" value="1"/>
</dbReference>
<dbReference type="PANTHER" id="PTHR10961:SF46">
    <property type="entry name" value="PEROXISOMAL SARCOSINE OXIDASE"/>
    <property type="match status" value="1"/>
</dbReference>
<comment type="caution">
    <text evidence="7">The sequence shown here is derived from an EMBL/GenBank/DDBJ whole genome shotgun (WGS) entry which is preliminary data.</text>
</comment>
<accession>A0AAD5U914</accession>
<protein>
    <recommendedName>
        <fullName evidence="6">FAD dependent oxidoreductase domain-containing protein</fullName>
    </recommendedName>
</protein>
<dbReference type="InterPro" id="IPR036188">
    <property type="entry name" value="FAD/NAD-bd_sf"/>
</dbReference>
<evidence type="ECO:0000256" key="5">
    <source>
        <dbReference type="ARBA" id="ARBA00023002"/>
    </source>
</evidence>
<dbReference type="InterPro" id="IPR045170">
    <property type="entry name" value="MTOX"/>
</dbReference>
<keyword evidence="8" id="KW-1185">Reference proteome</keyword>
<reference evidence="7" key="1">
    <citation type="submission" date="2020-05" db="EMBL/GenBank/DDBJ databases">
        <title>Phylogenomic resolution of chytrid fungi.</title>
        <authorList>
            <person name="Stajich J.E."/>
            <person name="Amses K."/>
            <person name="Simmons R."/>
            <person name="Seto K."/>
            <person name="Myers J."/>
            <person name="Bonds A."/>
            <person name="Quandt C.A."/>
            <person name="Barry K."/>
            <person name="Liu P."/>
            <person name="Grigoriev I."/>
            <person name="Longcore J.E."/>
            <person name="James T.Y."/>
        </authorList>
    </citation>
    <scope>NUCLEOTIDE SEQUENCE</scope>
    <source>
        <strain evidence="7">PLAUS21</strain>
    </source>
</reference>
<feature type="domain" description="FAD dependent oxidoreductase" evidence="6">
    <location>
        <begin position="6"/>
        <end position="364"/>
    </location>
</feature>
<proteinExistence type="inferred from homology"/>
<evidence type="ECO:0000256" key="3">
    <source>
        <dbReference type="ARBA" id="ARBA00022630"/>
    </source>
</evidence>
<keyword evidence="5" id="KW-0560">Oxidoreductase</keyword>
<comment type="cofactor">
    <cofactor evidence="1">
        <name>FAD</name>
        <dbReference type="ChEBI" id="CHEBI:57692"/>
    </cofactor>
</comment>
<evidence type="ECO:0000256" key="4">
    <source>
        <dbReference type="ARBA" id="ARBA00022827"/>
    </source>
</evidence>
<dbReference type="PANTHER" id="PTHR10961">
    <property type="entry name" value="PEROXISOMAL SARCOSINE OXIDASE"/>
    <property type="match status" value="1"/>
</dbReference>
<evidence type="ECO:0000259" key="6">
    <source>
        <dbReference type="Pfam" id="PF01266"/>
    </source>
</evidence>
<gene>
    <name evidence="7" type="ORF">HK103_002897</name>
</gene>
<evidence type="ECO:0000313" key="8">
    <source>
        <dbReference type="Proteomes" id="UP001210925"/>
    </source>
</evidence>
<dbReference type="EMBL" id="JADGKB010000203">
    <property type="protein sequence ID" value="KAJ3251073.1"/>
    <property type="molecule type" value="Genomic_DNA"/>
</dbReference>
<dbReference type="Proteomes" id="UP001210925">
    <property type="component" value="Unassembled WGS sequence"/>
</dbReference>
<dbReference type="Gene3D" id="3.30.9.10">
    <property type="entry name" value="D-Amino Acid Oxidase, subunit A, domain 2"/>
    <property type="match status" value="1"/>
</dbReference>
<sequence>MQRTKIHIVGGGAFGLSTALSLSKRGFANITVYDRESIPAEDASSTDISKAVRMEYGDDIIYQQMAVASMKQWKLWNSHAKEIGFPVLYHETGVFMVSEKGQPGSYETVSKESILKAGYSAYVEDNKDISPDRFPGLKSMREKMPKGHYNRLGGWQRVNIVTGKKGTLKKLRKTDGQYSGIEMEDGTYHEGFVILCLGAWSESIIPEMKGLVQAIGQPVLHFKLTPELENLYLKNFCVWTADLAKTGFYGFPSNDGRLKIANHGAGYTFHQNGVSTPKTVKTHPNDGHKVPLEAIESTIKFTKEYLPEVSNCDVCFTRMCWYTDSFDGDFIVGRIPGQKGVMVATGGSGHAFKFLPVLGDIVADAMQGVENPKTAKFKWRYPTDKVLTEAARAPLPPFQLENQATAGTLYKSKL</sequence>
<evidence type="ECO:0000256" key="2">
    <source>
        <dbReference type="ARBA" id="ARBA00010989"/>
    </source>
</evidence>
<organism evidence="7 8">
    <name type="scientific">Boothiomyces macroporosus</name>
    <dbReference type="NCBI Taxonomy" id="261099"/>
    <lineage>
        <taxon>Eukaryota</taxon>
        <taxon>Fungi</taxon>
        <taxon>Fungi incertae sedis</taxon>
        <taxon>Chytridiomycota</taxon>
        <taxon>Chytridiomycota incertae sedis</taxon>
        <taxon>Chytridiomycetes</taxon>
        <taxon>Rhizophydiales</taxon>
        <taxon>Terramycetaceae</taxon>
        <taxon>Boothiomyces</taxon>
    </lineage>
</organism>
<comment type="similarity">
    <text evidence="2">Belongs to the MSOX/MTOX family.</text>
</comment>
<dbReference type="GO" id="GO:0008115">
    <property type="term" value="F:sarcosine oxidase activity"/>
    <property type="evidence" value="ECO:0007669"/>
    <property type="project" value="TreeGrafter"/>
</dbReference>
<dbReference type="GO" id="GO:0050660">
    <property type="term" value="F:flavin adenine dinucleotide binding"/>
    <property type="evidence" value="ECO:0007669"/>
    <property type="project" value="InterPro"/>
</dbReference>
<dbReference type="SUPFAM" id="SSF54373">
    <property type="entry name" value="FAD-linked reductases, C-terminal domain"/>
    <property type="match status" value="1"/>
</dbReference>
<evidence type="ECO:0000256" key="1">
    <source>
        <dbReference type="ARBA" id="ARBA00001974"/>
    </source>
</evidence>
<keyword evidence="3" id="KW-0285">Flavoprotein</keyword>